<dbReference type="RefSeq" id="WP_345679618.1">
    <property type="nucleotide sequence ID" value="NZ_BAABHS010000033.1"/>
</dbReference>
<accession>A0ABP9I3Y5</accession>
<proteinExistence type="predicted"/>
<dbReference type="InterPro" id="IPR000873">
    <property type="entry name" value="AMP-dep_synth/lig_dom"/>
</dbReference>
<evidence type="ECO:0000259" key="2">
    <source>
        <dbReference type="Pfam" id="PF13193"/>
    </source>
</evidence>
<sequence>MGITFGGAPLTIVDGVRGFAAAQPDMPAVVDGDHVLSYRDLDRRSNQVANALSDAGLTPGARIAVLLGNRLEYCEIAAGVAKAGMVMVPLNPRLTEAEVRYIVEHSGSIGLVADDAAASAVAGALSGFRTKVCIDGARNGEPYEDALAAASDTDPAHPLAEQDPFCIAYTSGTTGNPKGVVISHRSRSLTFHMSALEWNLGVGRRSLAVAPMYHGAGFAFGYAPVHTGGTVSMLRGWNPEACLAAVERDRIQSMFLVPTHAHTLRALGTEGIAAYDLSSLDTVFFNAAALPGPLKAWVLDTFPGVGVHELYGSTESGIIANLRPADARRKTGSVGHPWFHTEVRVVNAAGAQAAPGEPGELFSRSPYLMNGYLDDEPATDACTTDDGFVTCGDIAIRDDEGYVYLVDRKKDVIITGGVNVYPREVEEAALAHPAVDDVAVVGLPDEKWGERVVAVVVLATDTDVDRDTLAEFLRPTLAGYKIPRQLSVVERLPRNAGGKVLKRELRERLIAEE</sequence>
<dbReference type="InterPro" id="IPR042099">
    <property type="entry name" value="ANL_N_sf"/>
</dbReference>
<feature type="domain" description="AMP-binding enzyme C-terminal" evidence="2">
    <location>
        <begin position="424"/>
        <end position="499"/>
    </location>
</feature>
<dbReference type="InterPro" id="IPR045851">
    <property type="entry name" value="AMP-bd_C_sf"/>
</dbReference>
<evidence type="ECO:0000313" key="3">
    <source>
        <dbReference type="EMBL" id="GAA4987429.1"/>
    </source>
</evidence>
<dbReference type="Pfam" id="PF13193">
    <property type="entry name" value="AMP-binding_C"/>
    <property type="match status" value="1"/>
</dbReference>
<dbReference type="Pfam" id="PF00501">
    <property type="entry name" value="AMP-binding"/>
    <property type="match status" value="1"/>
</dbReference>
<dbReference type="InterPro" id="IPR025110">
    <property type="entry name" value="AMP-bd_C"/>
</dbReference>
<dbReference type="InterPro" id="IPR020845">
    <property type="entry name" value="AMP-binding_CS"/>
</dbReference>
<dbReference type="Proteomes" id="UP001500466">
    <property type="component" value="Unassembled WGS sequence"/>
</dbReference>
<comment type="caution">
    <text evidence="3">The sequence shown here is derived from an EMBL/GenBank/DDBJ whole genome shotgun (WGS) entry which is preliminary data.</text>
</comment>
<feature type="domain" description="AMP-dependent synthetase/ligase" evidence="1">
    <location>
        <begin position="20"/>
        <end position="373"/>
    </location>
</feature>
<dbReference type="EMBL" id="BAABHS010000033">
    <property type="protein sequence ID" value="GAA4987429.1"/>
    <property type="molecule type" value="Genomic_DNA"/>
</dbReference>
<dbReference type="Gene3D" id="3.30.300.30">
    <property type="match status" value="1"/>
</dbReference>
<dbReference type="PANTHER" id="PTHR43767">
    <property type="entry name" value="LONG-CHAIN-FATTY-ACID--COA LIGASE"/>
    <property type="match status" value="1"/>
</dbReference>
<dbReference type="Gene3D" id="3.40.50.12780">
    <property type="entry name" value="N-terminal domain of ligase-like"/>
    <property type="match status" value="1"/>
</dbReference>
<organism evidence="3 4">
    <name type="scientific">Yinghuangia aomiensis</name>
    <dbReference type="NCBI Taxonomy" id="676205"/>
    <lineage>
        <taxon>Bacteria</taxon>
        <taxon>Bacillati</taxon>
        <taxon>Actinomycetota</taxon>
        <taxon>Actinomycetes</taxon>
        <taxon>Kitasatosporales</taxon>
        <taxon>Streptomycetaceae</taxon>
        <taxon>Yinghuangia</taxon>
    </lineage>
</organism>
<dbReference type="SUPFAM" id="SSF56801">
    <property type="entry name" value="Acetyl-CoA synthetase-like"/>
    <property type="match status" value="1"/>
</dbReference>
<dbReference type="PROSITE" id="PS00455">
    <property type="entry name" value="AMP_BINDING"/>
    <property type="match status" value="1"/>
</dbReference>
<dbReference type="PANTHER" id="PTHR43767:SF1">
    <property type="entry name" value="NONRIBOSOMAL PEPTIDE SYNTHASE PES1 (EUROFUNG)-RELATED"/>
    <property type="match status" value="1"/>
</dbReference>
<dbReference type="InterPro" id="IPR050237">
    <property type="entry name" value="ATP-dep_AMP-bd_enzyme"/>
</dbReference>
<reference evidence="4" key="1">
    <citation type="journal article" date="2019" name="Int. J. Syst. Evol. Microbiol.">
        <title>The Global Catalogue of Microorganisms (GCM) 10K type strain sequencing project: providing services to taxonomists for standard genome sequencing and annotation.</title>
        <authorList>
            <consortium name="The Broad Institute Genomics Platform"/>
            <consortium name="The Broad Institute Genome Sequencing Center for Infectious Disease"/>
            <person name="Wu L."/>
            <person name="Ma J."/>
        </authorList>
    </citation>
    <scope>NUCLEOTIDE SEQUENCE [LARGE SCALE GENOMIC DNA]</scope>
    <source>
        <strain evidence="4">JCM 17986</strain>
    </source>
</reference>
<evidence type="ECO:0000259" key="1">
    <source>
        <dbReference type="Pfam" id="PF00501"/>
    </source>
</evidence>
<keyword evidence="4" id="KW-1185">Reference proteome</keyword>
<name>A0ABP9I3Y5_9ACTN</name>
<protein>
    <submittedName>
        <fullName evidence="3">AMP-binding protein</fullName>
    </submittedName>
</protein>
<evidence type="ECO:0000313" key="4">
    <source>
        <dbReference type="Proteomes" id="UP001500466"/>
    </source>
</evidence>
<gene>
    <name evidence="3" type="ORF">GCM10023205_67760</name>
</gene>